<dbReference type="SUPFAM" id="SSF55729">
    <property type="entry name" value="Acyl-CoA N-acyltransferases (Nat)"/>
    <property type="match status" value="1"/>
</dbReference>
<proteinExistence type="predicted"/>
<dbReference type="Gene3D" id="3.40.630.30">
    <property type="match status" value="1"/>
</dbReference>
<dbReference type="EMBL" id="JAVDYJ010000001">
    <property type="protein sequence ID" value="MDR7347994.1"/>
    <property type="molecule type" value="Genomic_DNA"/>
</dbReference>
<accession>A0ABU2B6J1</accession>
<keyword evidence="2" id="KW-1185">Reference proteome</keyword>
<dbReference type="Proteomes" id="UP001183794">
    <property type="component" value="Unassembled WGS sequence"/>
</dbReference>
<evidence type="ECO:0008006" key="3">
    <source>
        <dbReference type="Google" id="ProtNLM"/>
    </source>
</evidence>
<gene>
    <name evidence="1" type="ORF">J2S62_002251</name>
</gene>
<dbReference type="InterPro" id="IPR016181">
    <property type="entry name" value="Acyl_CoA_acyltransferase"/>
</dbReference>
<protein>
    <recommendedName>
        <fullName evidence="3">N-acetyltransferase domain-containing protein</fullName>
    </recommendedName>
</protein>
<evidence type="ECO:0000313" key="1">
    <source>
        <dbReference type="EMBL" id="MDR7347994.1"/>
    </source>
</evidence>
<comment type="caution">
    <text evidence="1">The sequence shown here is derived from an EMBL/GenBank/DDBJ whole genome shotgun (WGS) entry which is preliminary data.</text>
</comment>
<sequence>MRYIERKNSVVYKFTGPTPPPIDLPAGYGWSRISHECLDKFFAPKMQDWRLKTYRKLLDKGHIGFLIHDQVEWAAVQWLSTPESPGPDHLPTRISQGKFWCFNEHTREEHRRLGLWRALKSIGVRYIRSTSDCQGMTIYSDTGVENLASRKAHQNFGFEPAGTIDRLTIVIPKVTALNWGAWAQEQVHPPR</sequence>
<organism evidence="1 2">
    <name type="scientific">Enteractinococcus fodinae</name>
    <dbReference type="NCBI Taxonomy" id="684663"/>
    <lineage>
        <taxon>Bacteria</taxon>
        <taxon>Bacillati</taxon>
        <taxon>Actinomycetota</taxon>
        <taxon>Actinomycetes</taxon>
        <taxon>Micrococcales</taxon>
        <taxon>Micrococcaceae</taxon>
    </lineage>
</organism>
<reference evidence="1 2" key="1">
    <citation type="submission" date="2023-07" db="EMBL/GenBank/DDBJ databases">
        <title>Sequencing the genomes of 1000 actinobacteria strains.</title>
        <authorList>
            <person name="Klenk H.-P."/>
        </authorList>
    </citation>
    <scope>NUCLEOTIDE SEQUENCE [LARGE SCALE GENOMIC DNA]</scope>
    <source>
        <strain evidence="1 2">DSM 22966</strain>
    </source>
</reference>
<evidence type="ECO:0000313" key="2">
    <source>
        <dbReference type="Proteomes" id="UP001183794"/>
    </source>
</evidence>
<name>A0ABU2B6J1_9MICC</name>